<proteinExistence type="predicted"/>
<evidence type="ECO:0000256" key="7">
    <source>
        <dbReference type="ARBA" id="ARBA00022840"/>
    </source>
</evidence>
<evidence type="ECO:0000313" key="13">
    <source>
        <dbReference type="Proteomes" id="UP000248745"/>
    </source>
</evidence>
<gene>
    <name evidence="12" type="ORF">DN068_06820</name>
</gene>
<dbReference type="GO" id="GO:0000155">
    <property type="term" value="F:phosphorelay sensor kinase activity"/>
    <property type="evidence" value="ECO:0007669"/>
    <property type="project" value="InterPro"/>
</dbReference>
<dbReference type="Gene3D" id="1.25.40.10">
    <property type="entry name" value="Tetratricopeptide repeat domain"/>
    <property type="match status" value="2"/>
</dbReference>
<evidence type="ECO:0000256" key="9">
    <source>
        <dbReference type="PROSITE-ProRule" id="PRU00339"/>
    </source>
</evidence>
<dbReference type="SMART" id="SM00387">
    <property type="entry name" value="HATPase_c"/>
    <property type="match status" value="1"/>
</dbReference>
<feature type="domain" description="Histidine kinase" evidence="11">
    <location>
        <begin position="536"/>
        <end position="734"/>
    </location>
</feature>
<organism evidence="12 13">
    <name type="scientific">Taibaiella soli</name>
    <dbReference type="NCBI Taxonomy" id="1649169"/>
    <lineage>
        <taxon>Bacteria</taxon>
        <taxon>Pseudomonadati</taxon>
        <taxon>Bacteroidota</taxon>
        <taxon>Chitinophagia</taxon>
        <taxon>Chitinophagales</taxon>
        <taxon>Chitinophagaceae</taxon>
        <taxon>Taibaiella</taxon>
    </lineage>
</organism>
<evidence type="ECO:0000256" key="8">
    <source>
        <dbReference type="ARBA" id="ARBA00023012"/>
    </source>
</evidence>
<evidence type="ECO:0000313" key="12">
    <source>
        <dbReference type="EMBL" id="PZF73702.1"/>
    </source>
</evidence>
<dbReference type="EC" id="2.7.13.3" evidence="2"/>
<dbReference type="Gene3D" id="1.20.5.1930">
    <property type="match status" value="1"/>
</dbReference>
<dbReference type="InterPro" id="IPR005467">
    <property type="entry name" value="His_kinase_dom"/>
</dbReference>
<accession>A0A2W2AJK4</accession>
<dbReference type="EMBL" id="QKTW01000010">
    <property type="protein sequence ID" value="PZF73702.1"/>
    <property type="molecule type" value="Genomic_DNA"/>
</dbReference>
<dbReference type="InterPro" id="IPR019734">
    <property type="entry name" value="TPR_rpt"/>
</dbReference>
<dbReference type="InterPro" id="IPR011990">
    <property type="entry name" value="TPR-like_helical_dom_sf"/>
</dbReference>
<dbReference type="PROSITE" id="PS50109">
    <property type="entry name" value="HIS_KIN"/>
    <property type="match status" value="1"/>
</dbReference>
<keyword evidence="4" id="KW-0808">Transferase</keyword>
<keyword evidence="10" id="KW-0812">Transmembrane</keyword>
<dbReference type="Proteomes" id="UP000248745">
    <property type="component" value="Unassembled WGS sequence"/>
</dbReference>
<keyword evidence="13" id="KW-1185">Reference proteome</keyword>
<feature type="repeat" description="TPR" evidence="9">
    <location>
        <begin position="242"/>
        <end position="275"/>
    </location>
</feature>
<evidence type="ECO:0000256" key="2">
    <source>
        <dbReference type="ARBA" id="ARBA00012438"/>
    </source>
</evidence>
<dbReference type="PANTHER" id="PTHR24421:SF10">
    <property type="entry name" value="NITRATE_NITRITE SENSOR PROTEIN NARQ"/>
    <property type="match status" value="1"/>
</dbReference>
<dbReference type="CDD" id="cd16917">
    <property type="entry name" value="HATPase_UhpB-NarQ-NarX-like"/>
    <property type="match status" value="1"/>
</dbReference>
<dbReference type="GO" id="GO:0005524">
    <property type="term" value="F:ATP binding"/>
    <property type="evidence" value="ECO:0007669"/>
    <property type="project" value="UniProtKB-KW"/>
</dbReference>
<protein>
    <recommendedName>
        <fullName evidence="2">histidine kinase</fullName>
        <ecNumber evidence="2">2.7.13.3</ecNumber>
    </recommendedName>
</protein>
<dbReference type="AlphaFoldDB" id="A0A2W2AJK4"/>
<dbReference type="Gene3D" id="3.30.565.10">
    <property type="entry name" value="Histidine kinase-like ATPase, C-terminal domain"/>
    <property type="match status" value="1"/>
</dbReference>
<keyword evidence="10" id="KW-0472">Membrane</keyword>
<dbReference type="PANTHER" id="PTHR24421">
    <property type="entry name" value="NITRATE/NITRITE SENSOR PROTEIN NARX-RELATED"/>
    <property type="match status" value="1"/>
</dbReference>
<dbReference type="InterPro" id="IPR050482">
    <property type="entry name" value="Sensor_HK_TwoCompSys"/>
</dbReference>
<dbReference type="Pfam" id="PF13424">
    <property type="entry name" value="TPR_12"/>
    <property type="match status" value="1"/>
</dbReference>
<evidence type="ECO:0000256" key="1">
    <source>
        <dbReference type="ARBA" id="ARBA00000085"/>
    </source>
</evidence>
<feature type="transmembrane region" description="Helical" evidence="10">
    <location>
        <begin position="12"/>
        <end position="32"/>
    </location>
</feature>
<keyword evidence="7" id="KW-0067">ATP-binding</keyword>
<keyword evidence="6" id="KW-0418">Kinase</keyword>
<dbReference type="SMART" id="SM00028">
    <property type="entry name" value="TPR"/>
    <property type="match status" value="4"/>
</dbReference>
<evidence type="ECO:0000256" key="10">
    <source>
        <dbReference type="SAM" id="Phobius"/>
    </source>
</evidence>
<comment type="caution">
    <text evidence="12">The sequence shown here is derived from an EMBL/GenBank/DDBJ whole genome shotgun (WGS) entry which is preliminary data.</text>
</comment>
<keyword evidence="10" id="KW-1133">Transmembrane helix</keyword>
<dbReference type="InterPro" id="IPR011712">
    <property type="entry name" value="Sig_transdc_His_kin_sub3_dim/P"/>
</dbReference>
<dbReference type="InterPro" id="IPR036890">
    <property type="entry name" value="HATPase_C_sf"/>
</dbReference>
<evidence type="ECO:0000259" key="11">
    <source>
        <dbReference type="PROSITE" id="PS50109"/>
    </source>
</evidence>
<keyword evidence="8" id="KW-0902">Two-component regulatory system</keyword>
<reference evidence="12 13" key="1">
    <citation type="submission" date="2018-06" db="EMBL/GenBank/DDBJ databases">
        <title>Mucibacter soli gen. nov., sp. nov., a new member of the family Chitinophagaceae producing mucin.</title>
        <authorList>
            <person name="Kim M.-K."/>
            <person name="Park S."/>
            <person name="Kim T.-S."/>
            <person name="Joung Y."/>
            <person name="Han J.-H."/>
            <person name="Kim S.B."/>
        </authorList>
    </citation>
    <scope>NUCLEOTIDE SEQUENCE [LARGE SCALE GENOMIC DNA]</scope>
    <source>
        <strain evidence="12 13">R1-15</strain>
    </source>
</reference>
<dbReference type="GO" id="GO:0016020">
    <property type="term" value="C:membrane"/>
    <property type="evidence" value="ECO:0007669"/>
    <property type="project" value="InterPro"/>
</dbReference>
<evidence type="ECO:0000256" key="5">
    <source>
        <dbReference type="ARBA" id="ARBA00022741"/>
    </source>
</evidence>
<evidence type="ECO:0000256" key="3">
    <source>
        <dbReference type="ARBA" id="ARBA00022553"/>
    </source>
</evidence>
<comment type="catalytic activity">
    <reaction evidence="1">
        <text>ATP + protein L-histidine = ADP + protein N-phospho-L-histidine.</text>
        <dbReference type="EC" id="2.7.13.3"/>
    </reaction>
</comment>
<dbReference type="SUPFAM" id="SSF55874">
    <property type="entry name" value="ATPase domain of HSP90 chaperone/DNA topoisomerase II/histidine kinase"/>
    <property type="match status" value="1"/>
</dbReference>
<name>A0A2W2AJK4_9BACT</name>
<keyword evidence="5" id="KW-0547">Nucleotide-binding</keyword>
<dbReference type="Pfam" id="PF02518">
    <property type="entry name" value="HATPase_c"/>
    <property type="match status" value="1"/>
</dbReference>
<dbReference type="Pfam" id="PF07730">
    <property type="entry name" value="HisKA_3"/>
    <property type="match status" value="1"/>
</dbReference>
<dbReference type="GO" id="GO:0046983">
    <property type="term" value="F:protein dimerization activity"/>
    <property type="evidence" value="ECO:0007669"/>
    <property type="project" value="InterPro"/>
</dbReference>
<dbReference type="SUPFAM" id="SSF48452">
    <property type="entry name" value="TPR-like"/>
    <property type="match status" value="2"/>
</dbReference>
<keyword evidence="9" id="KW-0802">TPR repeat</keyword>
<dbReference type="InterPro" id="IPR003594">
    <property type="entry name" value="HATPase_dom"/>
</dbReference>
<feature type="transmembrane region" description="Helical" evidence="10">
    <location>
        <begin position="478"/>
        <end position="495"/>
    </location>
</feature>
<evidence type="ECO:0000256" key="6">
    <source>
        <dbReference type="ARBA" id="ARBA00022777"/>
    </source>
</evidence>
<sequence>MVKCFFRITCEVQINVSLCHFFLFLLMIFDCFKYRNIPSISNQHRKKKSGFITYFSCLSHIKKLYLKMALPTLKNSMFWTAILLLFFYCVPLRAQIQETPTAHAWYADTAYISALCTKAKAFEAINTDSALHFAAEAERISIKDLYYFGMGAALQRQASVHTIKGAYDDALELNNRAIEYFVWSAKKGEGKSLTHWSEGIVSTLSASANIYLTLGNPDKSMQLFFKALQLIEATDNDQYTLASIYNNIAGVHLAINQYDRARPYLEKTVAIASNSQPNPTLGIALSNLSLVWRDKGDTTKAMIYAQAAMNIARKSGDPRQMYGACMMLGDLYQIKENDSAIHYFQQTIKYGERLGAFERCASIFKTGSTYDHFKDYKNGAKYLNRALEIADSTSGRRLKLHIYDDLYRHYYFLKQYKEAVEYQYAYSALKDSIDAEKNAAVINQLDIRYKTSRKDQEIQHKQMLIAKQNASIDRKNRVITAVTAFIAILLCLFWLRHRTYKFRQREQTQKITELRQEKEIAVLKAVAGAEEEERKRIAQELHDGVSGTLSVIKMRFSALDADTQAGTKETIQLLDSVINDIRNTAHNLSPEMILSEGLQEAVTFFSNAVNQSQSIRIGVQFSGDMQQLPPDFQLSIFRIIQELIQNVIKHAQAKNVLLQLGFWENLFSLTVEDDGIGFDATLRESSYDNTATRPRNGLGLVNVRKRVKALHGELNVDSIPGSGTTVYIEFDLSN</sequence>
<keyword evidence="3" id="KW-0597">Phosphoprotein</keyword>
<dbReference type="OrthoDB" id="617348at2"/>
<dbReference type="PROSITE" id="PS50005">
    <property type="entry name" value="TPR"/>
    <property type="match status" value="1"/>
</dbReference>
<evidence type="ECO:0000256" key="4">
    <source>
        <dbReference type="ARBA" id="ARBA00022679"/>
    </source>
</evidence>